<dbReference type="AlphaFoldDB" id="A0A543E9Q0"/>
<comment type="caution">
    <text evidence="1">The sequence shown here is derived from an EMBL/GenBank/DDBJ whole genome shotgun (WGS) entry which is preliminary data.</text>
</comment>
<dbReference type="RefSeq" id="WP_142018668.1">
    <property type="nucleotide sequence ID" value="NZ_VFPD01000003.1"/>
</dbReference>
<proteinExistence type="predicted"/>
<organism evidence="1 2">
    <name type="scientific">Chryseobacterium aquifrigidense</name>
    <dbReference type="NCBI Taxonomy" id="558021"/>
    <lineage>
        <taxon>Bacteria</taxon>
        <taxon>Pseudomonadati</taxon>
        <taxon>Bacteroidota</taxon>
        <taxon>Flavobacteriia</taxon>
        <taxon>Flavobacteriales</taxon>
        <taxon>Weeksellaceae</taxon>
        <taxon>Chryseobacterium group</taxon>
        <taxon>Chryseobacterium</taxon>
    </lineage>
</organism>
<keyword evidence="2" id="KW-1185">Reference proteome</keyword>
<protein>
    <submittedName>
        <fullName evidence="1">Uncharacterized protein</fullName>
    </submittedName>
</protein>
<evidence type="ECO:0000313" key="2">
    <source>
        <dbReference type="Proteomes" id="UP000316437"/>
    </source>
</evidence>
<reference evidence="1 2" key="1">
    <citation type="submission" date="2019-06" db="EMBL/GenBank/DDBJ databases">
        <title>Sorghum-associated microbial communities from plants grown in Nebraska, USA.</title>
        <authorList>
            <person name="Schachtman D."/>
        </authorList>
    </citation>
    <scope>NUCLEOTIDE SEQUENCE [LARGE SCALE GENOMIC DNA]</scope>
    <source>
        <strain evidence="1 2">110</strain>
    </source>
</reference>
<evidence type="ECO:0000313" key="1">
    <source>
        <dbReference type="EMBL" id="TQM18313.1"/>
    </source>
</evidence>
<sequence length="86" mass="10178">MSHQEKQRIFDEYAKTLNDFDRKIFESFLSSIAIGKKTIREHVFVACDLLQAEQQKRIYETTEIDRLFSNNKEIKASIINPENLIK</sequence>
<accession>A0A543E9Q0</accession>
<gene>
    <name evidence="1" type="ORF">FB551_4094</name>
</gene>
<dbReference type="EMBL" id="VFPD01000003">
    <property type="protein sequence ID" value="TQM18313.1"/>
    <property type="molecule type" value="Genomic_DNA"/>
</dbReference>
<name>A0A543E9Q0_9FLAO</name>
<dbReference type="Proteomes" id="UP000316437">
    <property type="component" value="Unassembled WGS sequence"/>
</dbReference>